<keyword evidence="4" id="KW-0238">DNA-binding</keyword>
<dbReference type="InterPro" id="IPR007627">
    <property type="entry name" value="RNA_pol_sigma70_r2"/>
</dbReference>
<evidence type="ECO:0000256" key="5">
    <source>
        <dbReference type="ARBA" id="ARBA00023163"/>
    </source>
</evidence>
<name>A0A437R1H5_9GAMM</name>
<evidence type="ECO:0000313" key="9">
    <source>
        <dbReference type="Proteomes" id="UP000283077"/>
    </source>
</evidence>
<keyword evidence="2" id="KW-0805">Transcription regulation</keyword>
<dbReference type="GO" id="GO:0003677">
    <property type="term" value="F:DNA binding"/>
    <property type="evidence" value="ECO:0007669"/>
    <property type="project" value="UniProtKB-KW"/>
</dbReference>
<dbReference type="Proteomes" id="UP000283077">
    <property type="component" value="Unassembled WGS sequence"/>
</dbReference>
<accession>A0A437R1H5</accession>
<dbReference type="NCBIfam" id="TIGR02937">
    <property type="entry name" value="sigma70-ECF"/>
    <property type="match status" value="1"/>
</dbReference>
<gene>
    <name evidence="8" type="ORF">EOE67_05940</name>
</gene>
<feature type="domain" description="RNA polymerase sigma-70 region 2" evidence="6">
    <location>
        <begin position="36"/>
        <end position="102"/>
    </location>
</feature>
<dbReference type="GO" id="GO:0006352">
    <property type="term" value="P:DNA-templated transcription initiation"/>
    <property type="evidence" value="ECO:0007669"/>
    <property type="project" value="InterPro"/>
</dbReference>
<evidence type="ECO:0000256" key="3">
    <source>
        <dbReference type="ARBA" id="ARBA00023082"/>
    </source>
</evidence>
<dbReference type="OrthoDB" id="9782108at2"/>
<evidence type="ECO:0000313" key="8">
    <source>
        <dbReference type="EMBL" id="RVU40582.1"/>
    </source>
</evidence>
<dbReference type="InterPro" id="IPR036388">
    <property type="entry name" value="WH-like_DNA-bd_sf"/>
</dbReference>
<keyword evidence="9" id="KW-1185">Reference proteome</keyword>
<keyword evidence="3" id="KW-0731">Sigma factor</keyword>
<dbReference type="Pfam" id="PF04542">
    <property type="entry name" value="Sigma70_r2"/>
    <property type="match status" value="1"/>
</dbReference>
<evidence type="ECO:0000256" key="1">
    <source>
        <dbReference type="ARBA" id="ARBA00010641"/>
    </source>
</evidence>
<keyword evidence="5" id="KW-0804">Transcription</keyword>
<sequence length="195" mass="22210">MGWKQISGRLGLTKADSQQWMTDYQQTGDQVLLAKLFTLHADALYFFLLRQSNAELAADISQQSWLKLLEQRDQFQGGCSFKTWLFTLARNALLDEFRQQQRWGLTEITEITETTLFPATDANPAEQQLAAQQQQQQLDLAIQQLPLLQQEALLLQLEGFSLAEIALIANSNAETVKSRLRHARTMLASLMEEKP</sequence>
<proteinExistence type="inferred from homology"/>
<organism evidence="8 9">
    <name type="scientific">Rheinheimera riviphila</name>
    <dbReference type="NCBI Taxonomy" id="1834037"/>
    <lineage>
        <taxon>Bacteria</taxon>
        <taxon>Pseudomonadati</taxon>
        <taxon>Pseudomonadota</taxon>
        <taxon>Gammaproteobacteria</taxon>
        <taxon>Chromatiales</taxon>
        <taxon>Chromatiaceae</taxon>
        <taxon>Rheinheimera</taxon>
    </lineage>
</organism>
<dbReference type="EMBL" id="SACS01000004">
    <property type="protein sequence ID" value="RVU40582.1"/>
    <property type="molecule type" value="Genomic_DNA"/>
</dbReference>
<dbReference type="GO" id="GO:0016987">
    <property type="term" value="F:sigma factor activity"/>
    <property type="evidence" value="ECO:0007669"/>
    <property type="project" value="UniProtKB-KW"/>
</dbReference>
<protein>
    <submittedName>
        <fullName evidence="8">Sigma-70 family RNA polymerase sigma factor</fullName>
    </submittedName>
</protein>
<dbReference type="InterPro" id="IPR013249">
    <property type="entry name" value="RNA_pol_sigma70_r4_t2"/>
</dbReference>
<dbReference type="Gene3D" id="1.10.1740.10">
    <property type="match status" value="1"/>
</dbReference>
<evidence type="ECO:0000259" key="6">
    <source>
        <dbReference type="Pfam" id="PF04542"/>
    </source>
</evidence>
<dbReference type="InterPro" id="IPR013325">
    <property type="entry name" value="RNA_pol_sigma_r2"/>
</dbReference>
<comment type="caution">
    <text evidence="8">The sequence shown here is derived from an EMBL/GenBank/DDBJ whole genome shotgun (WGS) entry which is preliminary data.</text>
</comment>
<reference evidence="8 9" key="1">
    <citation type="submission" date="2019-01" db="EMBL/GenBank/DDBJ databases">
        <authorList>
            <person name="Chen W.-M."/>
        </authorList>
    </citation>
    <scope>NUCLEOTIDE SEQUENCE [LARGE SCALE GENOMIC DNA]</scope>
    <source>
        <strain evidence="8 9">KYPC3</strain>
    </source>
</reference>
<dbReference type="RefSeq" id="WP_127698119.1">
    <property type="nucleotide sequence ID" value="NZ_SACS01000004.1"/>
</dbReference>
<dbReference type="InterPro" id="IPR014284">
    <property type="entry name" value="RNA_pol_sigma-70_dom"/>
</dbReference>
<evidence type="ECO:0000256" key="4">
    <source>
        <dbReference type="ARBA" id="ARBA00023125"/>
    </source>
</evidence>
<feature type="domain" description="RNA polymerase sigma factor 70 region 4 type 2" evidence="7">
    <location>
        <begin position="136"/>
        <end position="187"/>
    </location>
</feature>
<evidence type="ECO:0000256" key="2">
    <source>
        <dbReference type="ARBA" id="ARBA00023015"/>
    </source>
</evidence>
<comment type="similarity">
    <text evidence="1">Belongs to the sigma-70 factor family. ECF subfamily.</text>
</comment>
<evidence type="ECO:0000259" key="7">
    <source>
        <dbReference type="Pfam" id="PF08281"/>
    </source>
</evidence>
<dbReference type="InterPro" id="IPR013324">
    <property type="entry name" value="RNA_pol_sigma_r3/r4-like"/>
</dbReference>
<dbReference type="SUPFAM" id="SSF88659">
    <property type="entry name" value="Sigma3 and sigma4 domains of RNA polymerase sigma factors"/>
    <property type="match status" value="1"/>
</dbReference>
<dbReference type="AlphaFoldDB" id="A0A437R1H5"/>
<dbReference type="Gene3D" id="1.10.10.10">
    <property type="entry name" value="Winged helix-like DNA-binding domain superfamily/Winged helix DNA-binding domain"/>
    <property type="match status" value="1"/>
</dbReference>
<dbReference type="PANTHER" id="PTHR43133:SF8">
    <property type="entry name" value="RNA POLYMERASE SIGMA FACTOR HI_1459-RELATED"/>
    <property type="match status" value="1"/>
</dbReference>
<dbReference type="SUPFAM" id="SSF88946">
    <property type="entry name" value="Sigma2 domain of RNA polymerase sigma factors"/>
    <property type="match status" value="1"/>
</dbReference>
<dbReference type="Pfam" id="PF08281">
    <property type="entry name" value="Sigma70_r4_2"/>
    <property type="match status" value="1"/>
</dbReference>
<dbReference type="PANTHER" id="PTHR43133">
    <property type="entry name" value="RNA POLYMERASE ECF-TYPE SIGMA FACTO"/>
    <property type="match status" value="1"/>
</dbReference>
<dbReference type="InterPro" id="IPR039425">
    <property type="entry name" value="RNA_pol_sigma-70-like"/>
</dbReference>